<protein>
    <submittedName>
        <fullName evidence="1">Uncharacterized protein</fullName>
    </submittedName>
</protein>
<gene>
    <name evidence="1" type="ORF">EZS28_054946</name>
</gene>
<organism evidence="1 2">
    <name type="scientific">Streblomastix strix</name>
    <dbReference type="NCBI Taxonomy" id="222440"/>
    <lineage>
        <taxon>Eukaryota</taxon>
        <taxon>Metamonada</taxon>
        <taxon>Preaxostyla</taxon>
        <taxon>Oxymonadida</taxon>
        <taxon>Streblomastigidae</taxon>
        <taxon>Streblomastix</taxon>
    </lineage>
</organism>
<proteinExistence type="predicted"/>
<dbReference type="EMBL" id="SNRW01046230">
    <property type="protein sequence ID" value="KAA6318453.1"/>
    <property type="molecule type" value="Genomic_DNA"/>
</dbReference>
<name>A0A5J4QCX6_9EUKA</name>
<evidence type="ECO:0000313" key="1">
    <source>
        <dbReference type="EMBL" id="KAA6318453.1"/>
    </source>
</evidence>
<dbReference type="AlphaFoldDB" id="A0A5J4QCX6"/>
<sequence length="89" mass="10595">RQFIILNIAFQRWYLTTSKDQLLDEPYAVMMMINEEIKDPLLLEVNSFQRWYLTTSKDQLLDEPYADMMWIDFGIKDPPPTAKLPPLTQ</sequence>
<accession>A0A5J4QCX6</accession>
<feature type="non-terminal residue" evidence="1">
    <location>
        <position position="1"/>
    </location>
</feature>
<reference evidence="1 2" key="1">
    <citation type="submission" date="2019-03" db="EMBL/GenBank/DDBJ databases">
        <title>Single cell metagenomics reveals metabolic interactions within the superorganism composed of flagellate Streblomastix strix and complex community of Bacteroidetes bacteria on its surface.</title>
        <authorList>
            <person name="Treitli S.C."/>
            <person name="Kolisko M."/>
            <person name="Husnik F."/>
            <person name="Keeling P."/>
            <person name="Hampl V."/>
        </authorList>
    </citation>
    <scope>NUCLEOTIDE SEQUENCE [LARGE SCALE GENOMIC DNA]</scope>
    <source>
        <strain evidence="1">ST1C</strain>
    </source>
</reference>
<evidence type="ECO:0000313" key="2">
    <source>
        <dbReference type="Proteomes" id="UP000324800"/>
    </source>
</evidence>
<comment type="caution">
    <text evidence="1">The sequence shown here is derived from an EMBL/GenBank/DDBJ whole genome shotgun (WGS) entry which is preliminary data.</text>
</comment>
<dbReference type="Proteomes" id="UP000324800">
    <property type="component" value="Unassembled WGS sequence"/>
</dbReference>